<accession>A0A6P9CC47</accession>
<evidence type="ECO:0000256" key="1">
    <source>
        <dbReference type="SAM" id="MobiDB-lite"/>
    </source>
</evidence>
<dbReference type="InParanoid" id="A0A6P9CC47"/>
<sequence>MDVGSNQSDQLESETYTEIKIIQVVGAQPEERVVQNTVEETTVTSATEVAELQENETSEEEGTEDNAANAPSEPPALVLWQEKSSTLDSPPKCKELDFLSLAKVSGSPTGAQARCLWSPSASPSTSILKRAIKREPEEDSSSPANKNRRVSFANPIYQEELADDIDRRSPVLRTHPCNNGSQSSRSAKSSPSHQAKLITTPTKGSLSPGTRSHKYKSSKKCLITEMGKEPTPIPTESVYPALMGCKASVDIILPQITSNTWTRGLGHLIRAKNIRTVGDLSSLTAAEIKTLPIRSPRVLNVRKVLKGYHEQQVKSRGMEENAGLDDTEKSSNAMGDTFFSANENADVCEPEVSSTGESSAIDLWAQVNLLADQISSERLRNYSGNELFEMQEKLHSMTDCIMKTLKSRWTLSRSCETTV</sequence>
<proteinExistence type="predicted"/>
<dbReference type="PANTHER" id="PTHR22928:SF3">
    <property type="entry name" value="TELOMERE-ASSOCIATED PROTEIN RIF1"/>
    <property type="match status" value="1"/>
</dbReference>
<dbReference type="RefSeq" id="XP_034280897.2">
    <property type="nucleotide sequence ID" value="XM_034425006.2"/>
</dbReference>
<keyword evidence="2" id="KW-1185">Reference proteome</keyword>
<gene>
    <name evidence="3" type="primary">LOC117670096</name>
</gene>
<dbReference type="GO" id="GO:0000723">
    <property type="term" value="P:telomere maintenance"/>
    <property type="evidence" value="ECO:0007669"/>
    <property type="project" value="TreeGrafter"/>
</dbReference>
<dbReference type="FunCoup" id="A0A6P9CC47">
    <property type="interactions" value="642"/>
</dbReference>
<dbReference type="KEGG" id="pgut:117670096"/>
<dbReference type="GO" id="GO:0005634">
    <property type="term" value="C:nucleus"/>
    <property type="evidence" value="ECO:0007669"/>
    <property type="project" value="UniProtKB-SubCell"/>
</dbReference>
<evidence type="ECO:0000313" key="2">
    <source>
        <dbReference type="Proteomes" id="UP001652622"/>
    </source>
</evidence>
<dbReference type="Proteomes" id="UP001652622">
    <property type="component" value="Unplaced"/>
</dbReference>
<dbReference type="OrthoDB" id="5399929at2759"/>
<dbReference type="CDD" id="cd14267">
    <property type="entry name" value="Rif1_CTD_C-II_like"/>
    <property type="match status" value="1"/>
</dbReference>
<dbReference type="PANTHER" id="PTHR22928">
    <property type="entry name" value="TELOMERE-ASSOCIATED PROTEIN RIF1"/>
    <property type="match status" value="1"/>
</dbReference>
<organism evidence="2 3">
    <name type="scientific">Pantherophis guttatus</name>
    <name type="common">Corn snake</name>
    <name type="synonym">Elaphe guttata</name>
    <dbReference type="NCBI Taxonomy" id="94885"/>
    <lineage>
        <taxon>Eukaryota</taxon>
        <taxon>Metazoa</taxon>
        <taxon>Chordata</taxon>
        <taxon>Craniata</taxon>
        <taxon>Vertebrata</taxon>
        <taxon>Euteleostomi</taxon>
        <taxon>Lepidosauria</taxon>
        <taxon>Squamata</taxon>
        <taxon>Bifurcata</taxon>
        <taxon>Unidentata</taxon>
        <taxon>Episquamata</taxon>
        <taxon>Toxicofera</taxon>
        <taxon>Serpentes</taxon>
        <taxon>Colubroidea</taxon>
        <taxon>Colubridae</taxon>
        <taxon>Colubrinae</taxon>
        <taxon>Pantherophis</taxon>
    </lineage>
</organism>
<dbReference type="GeneID" id="117670096"/>
<feature type="compositionally biased region" description="Low complexity" evidence="1">
    <location>
        <begin position="39"/>
        <end position="50"/>
    </location>
</feature>
<dbReference type="GO" id="GO:0140445">
    <property type="term" value="C:chromosome, telomeric repeat region"/>
    <property type="evidence" value="ECO:0007669"/>
    <property type="project" value="TreeGrafter"/>
</dbReference>
<feature type="compositionally biased region" description="Low complexity" evidence="1">
    <location>
        <begin position="181"/>
        <end position="192"/>
    </location>
</feature>
<evidence type="ECO:0000313" key="3">
    <source>
        <dbReference type="RefSeq" id="XP_034280897.2"/>
    </source>
</evidence>
<protein>
    <submittedName>
        <fullName evidence="3">Telomere-associated protein RIF1 isoform X1</fullName>
    </submittedName>
</protein>
<feature type="compositionally biased region" description="Polar residues" evidence="1">
    <location>
        <begin position="197"/>
        <end position="210"/>
    </location>
</feature>
<reference evidence="3" key="1">
    <citation type="submission" date="2025-08" db="UniProtKB">
        <authorList>
            <consortium name="RefSeq"/>
        </authorList>
    </citation>
    <scope>IDENTIFICATION</scope>
    <source>
        <tissue evidence="3">Blood</tissue>
    </source>
</reference>
<feature type="region of interest" description="Disordered" evidence="1">
    <location>
        <begin position="133"/>
        <end position="218"/>
    </location>
</feature>
<feature type="compositionally biased region" description="Acidic residues" evidence="1">
    <location>
        <begin position="51"/>
        <end position="64"/>
    </location>
</feature>
<name>A0A6P9CC47_PANGU</name>
<feature type="region of interest" description="Disordered" evidence="1">
    <location>
        <begin position="39"/>
        <end position="74"/>
    </location>
</feature>